<reference evidence="2 3" key="1">
    <citation type="submission" date="2019-10" db="EMBL/GenBank/DDBJ databases">
        <authorList>
            <person name="Wolf R A."/>
        </authorList>
    </citation>
    <scope>NUCLEOTIDE SEQUENCE [LARGE SCALE GENOMIC DNA]</scope>
    <source>
        <strain evidence="2">Collinsella_aerofaciens_MC2</strain>
    </source>
</reference>
<name>A0A5K1J963_9ACTN</name>
<keyword evidence="3" id="KW-1185">Reference proteome</keyword>
<evidence type="ECO:0000313" key="3">
    <source>
        <dbReference type="Proteomes" id="UP000361836"/>
    </source>
</evidence>
<evidence type="ECO:0000313" key="2">
    <source>
        <dbReference type="EMBL" id="VWM00406.1"/>
    </source>
</evidence>
<protein>
    <submittedName>
        <fullName evidence="2">Uncharacterized protein</fullName>
    </submittedName>
</protein>
<gene>
    <name evidence="2" type="ORF">KCJAJFAP_00925</name>
</gene>
<accession>A0A5K1J963</accession>
<dbReference type="Proteomes" id="UP000361836">
    <property type="component" value="Unassembled WGS sequence"/>
</dbReference>
<feature type="region of interest" description="Disordered" evidence="1">
    <location>
        <begin position="103"/>
        <end position="133"/>
    </location>
</feature>
<sequence length="133" mass="14822">MLAIAELLTKALETLFRRKTVNVAAFANSDGPVSDIPLGYFSSDRIKKHPEKPINRIATERFVIMARAALSGDSYYDVLTVSSRAPHPREKLRRCDARLRDRGGQCRRIRVHSGSPGRVPATRHGSGRRQGGR</sequence>
<dbReference type="EMBL" id="CABWIE010000030">
    <property type="protein sequence ID" value="VWM00406.1"/>
    <property type="molecule type" value="Genomic_DNA"/>
</dbReference>
<proteinExistence type="predicted"/>
<evidence type="ECO:0000256" key="1">
    <source>
        <dbReference type="SAM" id="MobiDB-lite"/>
    </source>
</evidence>
<organism evidence="2 3">
    <name type="scientific">Collinsella aerofaciens</name>
    <dbReference type="NCBI Taxonomy" id="74426"/>
    <lineage>
        <taxon>Bacteria</taxon>
        <taxon>Bacillati</taxon>
        <taxon>Actinomycetota</taxon>
        <taxon>Coriobacteriia</taxon>
        <taxon>Coriobacteriales</taxon>
        <taxon>Coriobacteriaceae</taxon>
        <taxon>Collinsella</taxon>
    </lineage>
</organism>
<dbReference type="AlphaFoldDB" id="A0A5K1J963"/>